<dbReference type="CDD" id="cd00082">
    <property type="entry name" value="HisKA"/>
    <property type="match status" value="1"/>
</dbReference>
<dbReference type="SMART" id="SM00448">
    <property type="entry name" value="REC"/>
    <property type="match status" value="1"/>
</dbReference>
<dbReference type="SUPFAM" id="SSF52172">
    <property type="entry name" value="CheY-like"/>
    <property type="match status" value="1"/>
</dbReference>
<keyword evidence="7" id="KW-0175">Coiled coil</keyword>
<dbReference type="Pfam" id="PF00072">
    <property type="entry name" value="Response_reg"/>
    <property type="match status" value="1"/>
</dbReference>
<keyword evidence="3 6" id="KW-0597">Phosphoprotein</keyword>
<reference evidence="10" key="1">
    <citation type="submission" date="2020-09" db="EMBL/GenBank/DDBJ databases">
        <title>Iningainema tapete sp. nov. (Scytonemataceae, Cyanobacteria) from greenhouses in central Florida (USA) produces two types of nodularin with biosynthetic potential for microcystin-LR and anabaenopeptins.</title>
        <authorList>
            <person name="Berthold D.E."/>
            <person name="Lefler F.W."/>
            <person name="Huang I.-S."/>
            <person name="Abdulla H."/>
            <person name="Zimba P.V."/>
            <person name="Laughinghouse H.D. IV."/>
        </authorList>
    </citation>
    <scope>NUCLEOTIDE SEQUENCE</scope>
    <source>
        <strain evidence="10">BLCCT55</strain>
    </source>
</reference>
<dbReference type="InterPro" id="IPR036890">
    <property type="entry name" value="HATPase_C_sf"/>
</dbReference>
<evidence type="ECO:0000256" key="6">
    <source>
        <dbReference type="PROSITE-ProRule" id="PRU00169"/>
    </source>
</evidence>
<proteinExistence type="predicted"/>
<dbReference type="RefSeq" id="WP_190826490.1">
    <property type="nucleotide sequence ID" value="NZ_CAWPPI010000036.1"/>
</dbReference>
<organism evidence="10 11">
    <name type="scientific">Iningainema tapete BLCC-T55</name>
    <dbReference type="NCBI Taxonomy" id="2748662"/>
    <lineage>
        <taxon>Bacteria</taxon>
        <taxon>Bacillati</taxon>
        <taxon>Cyanobacteriota</taxon>
        <taxon>Cyanophyceae</taxon>
        <taxon>Nostocales</taxon>
        <taxon>Scytonemataceae</taxon>
        <taxon>Iningainema tapete</taxon>
    </lineage>
</organism>
<comment type="caution">
    <text evidence="10">The sequence shown here is derived from an EMBL/GenBank/DDBJ whole genome shotgun (WGS) entry which is preliminary data.</text>
</comment>
<feature type="domain" description="Histidine kinase" evidence="8">
    <location>
        <begin position="184"/>
        <end position="432"/>
    </location>
</feature>
<dbReference type="Proteomes" id="UP000629098">
    <property type="component" value="Unassembled WGS sequence"/>
</dbReference>
<dbReference type="SUPFAM" id="SSF47384">
    <property type="entry name" value="Homodimeric domain of signal transducing histidine kinase"/>
    <property type="match status" value="1"/>
</dbReference>
<evidence type="ECO:0000256" key="2">
    <source>
        <dbReference type="ARBA" id="ARBA00012438"/>
    </source>
</evidence>
<dbReference type="Gene3D" id="1.10.287.130">
    <property type="match status" value="1"/>
</dbReference>
<feature type="modified residue" description="4-aspartylphosphate" evidence="6">
    <location>
        <position position="58"/>
    </location>
</feature>
<evidence type="ECO:0000256" key="3">
    <source>
        <dbReference type="ARBA" id="ARBA00022553"/>
    </source>
</evidence>
<dbReference type="InterPro" id="IPR003594">
    <property type="entry name" value="HATPase_dom"/>
</dbReference>
<evidence type="ECO:0000313" key="10">
    <source>
        <dbReference type="EMBL" id="MBD2772200.1"/>
    </source>
</evidence>
<keyword evidence="5" id="KW-0902">Two-component regulatory system</keyword>
<evidence type="ECO:0000259" key="8">
    <source>
        <dbReference type="PROSITE" id="PS50109"/>
    </source>
</evidence>
<evidence type="ECO:0000256" key="4">
    <source>
        <dbReference type="ARBA" id="ARBA00022777"/>
    </source>
</evidence>
<dbReference type="PROSITE" id="PS50109">
    <property type="entry name" value="HIS_KIN"/>
    <property type="match status" value="1"/>
</dbReference>
<dbReference type="EMBL" id="JACXAE010000036">
    <property type="protein sequence ID" value="MBD2772200.1"/>
    <property type="molecule type" value="Genomic_DNA"/>
</dbReference>
<keyword evidence="4" id="KW-0418">Kinase</keyword>
<gene>
    <name evidence="10" type="ORF">ICL16_08925</name>
</gene>
<evidence type="ECO:0000256" key="1">
    <source>
        <dbReference type="ARBA" id="ARBA00000085"/>
    </source>
</evidence>
<evidence type="ECO:0000256" key="7">
    <source>
        <dbReference type="SAM" id="Coils"/>
    </source>
</evidence>
<dbReference type="InterPro" id="IPR004358">
    <property type="entry name" value="Sig_transdc_His_kin-like_C"/>
</dbReference>
<dbReference type="Pfam" id="PF02518">
    <property type="entry name" value="HATPase_c"/>
    <property type="match status" value="1"/>
</dbReference>
<feature type="coiled-coil region" evidence="7">
    <location>
        <begin position="124"/>
        <end position="161"/>
    </location>
</feature>
<dbReference type="Gene3D" id="3.30.565.10">
    <property type="entry name" value="Histidine kinase-like ATPase, C-terminal domain"/>
    <property type="match status" value="1"/>
</dbReference>
<dbReference type="PROSITE" id="PS50110">
    <property type="entry name" value="RESPONSE_REGULATORY"/>
    <property type="match status" value="1"/>
</dbReference>
<dbReference type="InterPro" id="IPR003661">
    <property type="entry name" value="HisK_dim/P_dom"/>
</dbReference>
<dbReference type="SUPFAM" id="SSF55874">
    <property type="entry name" value="ATPase domain of HSP90 chaperone/DNA topoisomerase II/histidine kinase"/>
    <property type="match status" value="1"/>
</dbReference>
<comment type="catalytic activity">
    <reaction evidence="1">
        <text>ATP + protein L-histidine = ADP + protein N-phospho-L-histidine.</text>
        <dbReference type="EC" id="2.7.13.3"/>
    </reaction>
</comment>
<name>A0A8J7CC70_9CYAN</name>
<dbReference type="InterPro" id="IPR036097">
    <property type="entry name" value="HisK_dim/P_sf"/>
</dbReference>
<dbReference type="AlphaFoldDB" id="A0A8J7CC70"/>
<dbReference type="Gene3D" id="3.40.50.2300">
    <property type="match status" value="1"/>
</dbReference>
<dbReference type="PANTHER" id="PTHR43065">
    <property type="entry name" value="SENSOR HISTIDINE KINASE"/>
    <property type="match status" value="1"/>
</dbReference>
<sequence length="436" mass="48169">MISTVGSGAILIVDDHPTNLEVLSEALTSVGFRVAVAVDGESAIKQAKYRPPSLILLDVMMPGIDGFETCQRLKADPVTKDIPVIFITALSDTEIKVKGLTVGGVDYITKPFQHQEVIARVKIHIQLRNLNQTLAAQNKLLQQEIEQREQAQIALEQALHHQKLLSMQLIQSEKMSALGQLVAGVAHEINNPINFIYGNLTYANNYIQDLVDLLNLYRKYCPYPALEVQHKSEAIELDFLINDLNKLLCSMKVGAERISEIVVSLRNFSRKDEANMKLVDIHDGIDSTLTLLQSRLNATFDRSAIEVVKEYGNLPKVECYAGQLNQVFMNILTNAIDVLESSVISDLQIRIRTEFHDNQVFILIADNGGGISDEVLHQIFNPFFTTKSVGKGTGLGLSISYQIIVEQHGGSLNCTSTVGVGTEFTIAIPVSQSTVR</sequence>
<evidence type="ECO:0000313" key="11">
    <source>
        <dbReference type="Proteomes" id="UP000629098"/>
    </source>
</evidence>
<keyword evidence="11" id="KW-1185">Reference proteome</keyword>
<dbReference type="PANTHER" id="PTHR43065:SF50">
    <property type="entry name" value="HISTIDINE KINASE"/>
    <property type="match status" value="1"/>
</dbReference>
<evidence type="ECO:0000259" key="9">
    <source>
        <dbReference type="PROSITE" id="PS50110"/>
    </source>
</evidence>
<keyword evidence="4" id="KW-0808">Transferase</keyword>
<dbReference type="CDD" id="cd19920">
    <property type="entry name" value="REC_PA4781-like"/>
    <property type="match status" value="1"/>
</dbReference>
<dbReference type="GO" id="GO:0000155">
    <property type="term" value="F:phosphorelay sensor kinase activity"/>
    <property type="evidence" value="ECO:0007669"/>
    <property type="project" value="InterPro"/>
</dbReference>
<dbReference type="EC" id="2.7.13.3" evidence="2"/>
<evidence type="ECO:0000256" key="5">
    <source>
        <dbReference type="ARBA" id="ARBA00023012"/>
    </source>
</evidence>
<dbReference type="SMART" id="SM00387">
    <property type="entry name" value="HATPase_c"/>
    <property type="match status" value="1"/>
</dbReference>
<dbReference type="InterPro" id="IPR005467">
    <property type="entry name" value="His_kinase_dom"/>
</dbReference>
<dbReference type="PRINTS" id="PR00344">
    <property type="entry name" value="BCTRLSENSOR"/>
</dbReference>
<dbReference type="InterPro" id="IPR011006">
    <property type="entry name" value="CheY-like_superfamily"/>
</dbReference>
<protein>
    <recommendedName>
        <fullName evidence="2">histidine kinase</fullName>
        <ecNumber evidence="2">2.7.13.3</ecNumber>
    </recommendedName>
</protein>
<dbReference type="InterPro" id="IPR001789">
    <property type="entry name" value="Sig_transdc_resp-reg_receiver"/>
</dbReference>
<accession>A0A8J7CC70</accession>
<feature type="domain" description="Response regulatory" evidence="9">
    <location>
        <begin position="9"/>
        <end position="125"/>
    </location>
</feature>